<dbReference type="EMBL" id="JAEKNR010000027">
    <property type="protein sequence ID" value="MBJ7596890.1"/>
    <property type="molecule type" value="Genomic_DNA"/>
</dbReference>
<name>A0A934K1P3_9BACT</name>
<dbReference type="RefSeq" id="WP_338198722.1">
    <property type="nucleotide sequence ID" value="NZ_JAEKNR010000027.1"/>
</dbReference>
<accession>A0A934K1P3</accession>
<keyword evidence="2" id="KW-1185">Reference proteome</keyword>
<evidence type="ECO:0000313" key="2">
    <source>
        <dbReference type="Proteomes" id="UP000612893"/>
    </source>
</evidence>
<dbReference type="Pfam" id="PF04232">
    <property type="entry name" value="SpoVS"/>
    <property type="match status" value="1"/>
</dbReference>
<protein>
    <submittedName>
        <fullName evidence="1">Stage V sporulation protein S</fullName>
    </submittedName>
</protein>
<evidence type="ECO:0000313" key="1">
    <source>
        <dbReference type="EMBL" id="MBJ7596890.1"/>
    </source>
</evidence>
<dbReference type="PANTHER" id="PTHR35331:SF1">
    <property type="entry name" value="STAGE V SPORULATION PROTEIN S"/>
    <property type="match status" value="1"/>
</dbReference>
<proteinExistence type="predicted"/>
<dbReference type="AlphaFoldDB" id="A0A934K1P3"/>
<dbReference type="Gene3D" id="3.30.110.20">
    <property type="entry name" value="Alba-like domain"/>
    <property type="match status" value="1"/>
</dbReference>
<dbReference type="GO" id="GO:0003676">
    <property type="term" value="F:nucleic acid binding"/>
    <property type="evidence" value="ECO:0007669"/>
    <property type="project" value="InterPro"/>
</dbReference>
<comment type="caution">
    <text evidence="1">The sequence shown here is derived from an EMBL/GenBank/DDBJ whole genome shotgun (WGS) entry which is preliminary data.</text>
</comment>
<dbReference type="InterPro" id="IPR036882">
    <property type="entry name" value="Alba-like_dom_sf"/>
</dbReference>
<dbReference type="InterPro" id="IPR007347">
    <property type="entry name" value="SpoVS"/>
</dbReference>
<organism evidence="1 2">
    <name type="scientific">Candidatus Nephthysia bennettiae</name>
    <dbReference type="NCBI Taxonomy" id="3127016"/>
    <lineage>
        <taxon>Bacteria</taxon>
        <taxon>Bacillati</taxon>
        <taxon>Candidatus Dormiibacterota</taxon>
        <taxon>Candidatus Dormibacteria</taxon>
        <taxon>Candidatus Dormibacterales</taxon>
        <taxon>Candidatus Dormibacteraceae</taxon>
        <taxon>Candidatus Nephthysia</taxon>
    </lineage>
</organism>
<reference evidence="1" key="1">
    <citation type="submission" date="2020-10" db="EMBL/GenBank/DDBJ databases">
        <title>Ca. Dormibacterota MAGs.</title>
        <authorList>
            <person name="Montgomery K."/>
        </authorList>
    </citation>
    <scope>NUCLEOTIDE SEQUENCE [LARGE SCALE GENOMIC DNA]</scope>
    <source>
        <strain evidence="1">SC8812_S17_10</strain>
    </source>
</reference>
<gene>
    <name evidence="1" type="ORF">JF922_02225</name>
</gene>
<dbReference type="PANTHER" id="PTHR35331">
    <property type="entry name" value="STAGE V SPORULATION PROTEIN S"/>
    <property type="match status" value="1"/>
</dbReference>
<sequence>MEVLRTAATSKPVSVAGAIAGVIRSQSRVEIHAIGAGAVNQAIKAIAISRGYLTPAGLDLVCIPSFVELSLDGQERTGIRLLVELR</sequence>
<dbReference type="Proteomes" id="UP000612893">
    <property type="component" value="Unassembled WGS sequence"/>
</dbReference>